<feature type="domain" description="NmrA-like" evidence="3">
    <location>
        <begin position="6"/>
        <end position="224"/>
    </location>
</feature>
<reference evidence="4" key="1">
    <citation type="journal article" date="2020" name="Stud. Mycol.">
        <title>101 Dothideomycetes genomes: a test case for predicting lifestyles and emergence of pathogens.</title>
        <authorList>
            <person name="Haridas S."/>
            <person name="Albert R."/>
            <person name="Binder M."/>
            <person name="Bloem J."/>
            <person name="Labutti K."/>
            <person name="Salamov A."/>
            <person name="Andreopoulos B."/>
            <person name="Baker S."/>
            <person name="Barry K."/>
            <person name="Bills G."/>
            <person name="Bluhm B."/>
            <person name="Cannon C."/>
            <person name="Castanera R."/>
            <person name="Culley D."/>
            <person name="Daum C."/>
            <person name="Ezra D."/>
            <person name="Gonzalez J."/>
            <person name="Henrissat B."/>
            <person name="Kuo A."/>
            <person name="Liang C."/>
            <person name="Lipzen A."/>
            <person name="Lutzoni F."/>
            <person name="Magnuson J."/>
            <person name="Mondo S."/>
            <person name="Nolan M."/>
            <person name="Ohm R."/>
            <person name="Pangilinan J."/>
            <person name="Park H.-J."/>
            <person name="Ramirez L."/>
            <person name="Alfaro M."/>
            <person name="Sun H."/>
            <person name="Tritt A."/>
            <person name="Yoshinaga Y."/>
            <person name="Zwiers L.-H."/>
            <person name="Turgeon B."/>
            <person name="Goodwin S."/>
            <person name="Spatafora J."/>
            <person name="Crous P."/>
            <person name="Grigoriev I."/>
        </authorList>
    </citation>
    <scope>NUCLEOTIDE SEQUENCE</scope>
    <source>
        <strain evidence="4">CBS 121739</strain>
    </source>
</reference>
<evidence type="ECO:0000256" key="2">
    <source>
        <dbReference type="ARBA" id="ARBA00023002"/>
    </source>
</evidence>
<keyword evidence="2" id="KW-0560">Oxidoreductase</keyword>
<gene>
    <name evidence="4" type="ORF">EJ05DRAFT_475744</name>
</gene>
<protein>
    <submittedName>
        <fullName evidence="4">NAD(P)-binding protein</fullName>
    </submittedName>
</protein>
<dbReference type="InterPro" id="IPR036291">
    <property type="entry name" value="NAD(P)-bd_dom_sf"/>
</dbReference>
<dbReference type="AlphaFoldDB" id="A0A6A6W922"/>
<dbReference type="GeneID" id="54484932"/>
<dbReference type="Pfam" id="PF05368">
    <property type="entry name" value="NmrA"/>
    <property type="match status" value="1"/>
</dbReference>
<keyword evidence="1" id="KW-0521">NADP</keyword>
<dbReference type="Gene3D" id="3.90.25.10">
    <property type="entry name" value="UDP-galactose 4-epimerase, domain 1"/>
    <property type="match status" value="1"/>
</dbReference>
<accession>A0A6A6W922</accession>
<dbReference type="InterPro" id="IPR051609">
    <property type="entry name" value="NmrA/Isoflavone_reductase-like"/>
</dbReference>
<dbReference type="SUPFAM" id="SSF51735">
    <property type="entry name" value="NAD(P)-binding Rossmann-fold domains"/>
    <property type="match status" value="1"/>
</dbReference>
<dbReference type="GO" id="GO:0016491">
    <property type="term" value="F:oxidoreductase activity"/>
    <property type="evidence" value="ECO:0007669"/>
    <property type="project" value="UniProtKB-KW"/>
</dbReference>
<dbReference type="InterPro" id="IPR008030">
    <property type="entry name" value="NmrA-like"/>
</dbReference>
<dbReference type="PANTHER" id="PTHR47706:SF1">
    <property type="entry name" value="CIPA-LIKE, PUTATIVE (AFU_ORTHOLOGUE AFUA_1G12460)-RELATED"/>
    <property type="match status" value="1"/>
</dbReference>
<dbReference type="PANTHER" id="PTHR47706">
    <property type="entry name" value="NMRA-LIKE FAMILY PROTEIN"/>
    <property type="match status" value="1"/>
</dbReference>
<proteinExistence type="predicted"/>
<evidence type="ECO:0000313" key="5">
    <source>
        <dbReference type="Proteomes" id="UP000799437"/>
    </source>
</evidence>
<dbReference type="RefSeq" id="XP_033600881.1">
    <property type="nucleotide sequence ID" value="XM_033743878.1"/>
</dbReference>
<dbReference type="EMBL" id="ML996571">
    <property type="protein sequence ID" value="KAF2758430.1"/>
    <property type="molecule type" value="Genomic_DNA"/>
</dbReference>
<dbReference type="OrthoDB" id="419598at2759"/>
<sequence>MSSPFVAVAGSTGGLGQLIAQALRKRGVAVKGLVRPGINASRTEALRQAGVTIAPVDLSDQKALTKELNGATCVVSALQGLRDVIITTQGALLAAAVDAKVPRFIPSDYSLDFTKTKPGSNRNLDIHREFHSHLDKSGIAWTTILNGAFLDLMTSDMSPVNHKKRTVMYAGSADQPMDYTTMVDVAAYTAAAATDPNPTPKILRIAGAVASAKQMAAIVGEVEGVEYSPSSIGPVWLMERMIPVVRFFGGENDVFPAWQGMQYMANMASGAGKLDPLDNDRYSGLEWTSIAHVMREAKAKRP</sequence>
<organism evidence="4 5">
    <name type="scientific">Pseudovirgaria hyperparasitica</name>
    <dbReference type="NCBI Taxonomy" id="470096"/>
    <lineage>
        <taxon>Eukaryota</taxon>
        <taxon>Fungi</taxon>
        <taxon>Dikarya</taxon>
        <taxon>Ascomycota</taxon>
        <taxon>Pezizomycotina</taxon>
        <taxon>Dothideomycetes</taxon>
        <taxon>Dothideomycetes incertae sedis</taxon>
        <taxon>Acrospermales</taxon>
        <taxon>Acrospermaceae</taxon>
        <taxon>Pseudovirgaria</taxon>
    </lineage>
</organism>
<keyword evidence="5" id="KW-1185">Reference proteome</keyword>
<evidence type="ECO:0000256" key="1">
    <source>
        <dbReference type="ARBA" id="ARBA00022857"/>
    </source>
</evidence>
<dbReference type="Gene3D" id="3.40.50.720">
    <property type="entry name" value="NAD(P)-binding Rossmann-like Domain"/>
    <property type="match status" value="1"/>
</dbReference>
<name>A0A6A6W922_9PEZI</name>
<evidence type="ECO:0000259" key="3">
    <source>
        <dbReference type="Pfam" id="PF05368"/>
    </source>
</evidence>
<dbReference type="Proteomes" id="UP000799437">
    <property type="component" value="Unassembled WGS sequence"/>
</dbReference>
<evidence type="ECO:0000313" key="4">
    <source>
        <dbReference type="EMBL" id="KAF2758430.1"/>
    </source>
</evidence>